<feature type="compositionally biased region" description="Low complexity" evidence="1">
    <location>
        <begin position="3885"/>
        <end position="3894"/>
    </location>
</feature>
<feature type="compositionally biased region" description="Basic and acidic residues" evidence="1">
    <location>
        <begin position="4993"/>
        <end position="5006"/>
    </location>
</feature>
<feature type="compositionally biased region" description="Low complexity" evidence="1">
    <location>
        <begin position="4839"/>
        <end position="4857"/>
    </location>
</feature>
<feature type="compositionally biased region" description="Polar residues" evidence="1">
    <location>
        <begin position="4599"/>
        <end position="4609"/>
    </location>
</feature>
<feature type="compositionally biased region" description="Polar residues" evidence="1">
    <location>
        <begin position="5875"/>
        <end position="5894"/>
    </location>
</feature>
<dbReference type="InterPro" id="IPR053268">
    <property type="entry name" value="Woronin_anchor"/>
</dbReference>
<feature type="region of interest" description="Disordered" evidence="1">
    <location>
        <begin position="6843"/>
        <end position="7016"/>
    </location>
</feature>
<feature type="compositionally biased region" description="Basic and acidic residues" evidence="1">
    <location>
        <begin position="6651"/>
        <end position="6669"/>
    </location>
</feature>
<feature type="compositionally biased region" description="Basic and acidic residues" evidence="1">
    <location>
        <begin position="6917"/>
        <end position="6926"/>
    </location>
</feature>
<feature type="compositionally biased region" description="Basic residues" evidence="1">
    <location>
        <begin position="3082"/>
        <end position="3093"/>
    </location>
</feature>
<feature type="compositionally biased region" description="Basic and acidic residues" evidence="1">
    <location>
        <begin position="2381"/>
        <end position="2403"/>
    </location>
</feature>
<feature type="region of interest" description="Disordered" evidence="1">
    <location>
        <begin position="2511"/>
        <end position="2712"/>
    </location>
</feature>
<feature type="compositionally biased region" description="Polar residues" evidence="1">
    <location>
        <begin position="225"/>
        <end position="237"/>
    </location>
</feature>
<feature type="compositionally biased region" description="Basic residues" evidence="1">
    <location>
        <begin position="1622"/>
        <end position="1631"/>
    </location>
</feature>
<feature type="compositionally biased region" description="Basic and acidic residues" evidence="1">
    <location>
        <begin position="578"/>
        <end position="624"/>
    </location>
</feature>
<feature type="compositionally biased region" description="Basic and acidic residues" evidence="1">
    <location>
        <begin position="545"/>
        <end position="554"/>
    </location>
</feature>
<feature type="compositionally biased region" description="Polar residues" evidence="1">
    <location>
        <begin position="1941"/>
        <end position="1951"/>
    </location>
</feature>
<feature type="compositionally biased region" description="Polar residues" evidence="1">
    <location>
        <begin position="3761"/>
        <end position="3776"/>
    </location>
</feature>
<evidence type="ECO:0000256" key="1">
    <source>
        <dbReference type="SAM" id="MobiDB-lite"/>
    </source>
</evidence>
<feature type="compositionally biased region" description="Basic and acidic residues" evidence="1">
    <location>
        <begin position="1288"/>
        <end position="1302"/>
    </location>
</feature>
<feature type="compositionally biased region" description="Basic and acidic residues" evidence="1">
    <location>
        <begin position="529"/>
        <end position="538"/>
    </location>
</feature>
<dbReference type="EMBL" id="PXOF01000005">
    <property type="protein sequence ID" value="RGP76344.1"/>
    <property type="molecule type" value="Genomic_DNA"/>
</dbReference>
<feature type="compositionally biased region" description="Low complexity" evidence="1">
    <location>
        <begin position="4527"/>
        <end position="4549"/>
    </location>
</feature>
<feature type="compositionally biased region" description="Basic and acidic residues" evidence="1">
    <location>
        <begin position="5109"/>
        <end position="5121"/>
    </location>
</feature>
<comment type="caution">
    <text evidence="2">The sequence shown here is derived from an EMBL/GenBank/DDBJ whole genome shotgun (WGS) entry which is preliminary data.</text>
</comment>
<feature type="compositionally biased region" description="Basic and acidic residues" evidence="1">
    <location>
        <begin position="1424"/>
        <end position="1456"/>
    </location>
</feature>
<feature type="compositionally biased region" description="Polar residues" evidence="1">
    <location>
        <begin position="4723"/>
        <end position="4743"/>
    </location>
</feature>
<feature type="compositionally biased region" description="Basic residues" evidence="1">
    <location>
        <begin position="4143"/>
        <end position="4152"/>
    </location>
</feature>
<feature type="compositionally biased region" description="Basic and acidic residues" evidence="1">
    <location>
        <begin position="5281"/>
        <end position="5297"/>
    </location>
</feature>
<feature type="compositionally biased region" description="Low complexity" evidence="1">
    <location>
        <begin position="1147"/>
        <end position="1156"/>
    </location>
</feature>
<feature type="compositionally biased region" description="Basic residues" evidence="1">
    <location>
        <begin position="5438"/>
        <end position="5449"/>
    </location>
</feature>
<feature type="compositionally biased region" description="Basic and acidic residues" evidence="1">
    <location>
        <begin position="6943"/>
        <end position="6955"/>
    </location>
</feature>
<feature type="compositionally biased region" description="Basic and acidic residues" evidence="1">
    <location>
        <begin position="967"/>
        <end position="998"/>
    </location>
</feature>
<feature type="compositionally biased region" description="Polar residues" evidence="1">
    <location>
        <begin position="5453"/>
        <end position="5472"/>
    </location>
</feature>
<feature type="compositionally biased region" description="Polar residues" evidence="1">
    <location>
        <begin position="5236"/>
        <end position="5259"/>
    </location>
</feature>
<feature type="compositionally biased region" description="Polar residues" evidence="1">
    <location>
        <begin position="5638"/>
        <end position="5659"/>
    </location>
</feature>
<dbReference type="Proteomes" id="UP000266152">
    <property type="component" value="Unassembled WGS sequence"/>
</dbReference>
<accession>A0A395SV02</accession>
<feature type="region of interest" description="Disordered" evidence="1">
    <location>
        <begin position="1124"/>
        <end position="1156"/>
    </location>
</feature>
<feature type="compositionally biased region" description="Basic and acidic residues" evidence="1">
    <location>
        <begin position="1640"/>
        <end position="1657"/>
    </location>
</feature>
<feature type="compositionally biased region" description="Basic and acidic residues" evidence="1">
    <location>
        <begin position="5840"/>
        <end position="5859"/>
    </location>
</feature>
<feature type="region of interest" description="Disordered" evidence="1">
    <location>
        <begin position="2081"/>
        <end position="2177"/>
    </location>
</feature>
<feature type="compositionally biased region" description="Acidic residues" evidence="1">
    <location>
        <begin position="2470"/>
        <end position="2481"/>
    </location>
</feature>
<feature type="compositionally biased region" description="Basic and acidic residues" evidence="1">
    <location>
        <begin position="4153"/>
        <end position="4164"/>
    </location>
</feature>
<feature type="compositionally biased region" description="Polar residues" evidence="1">
    <location>
        <begin position="6065"/>
        <end position="6074"/>
    </location>
</feature>
<dbReference type="PANTHER" id="PTHR40641">
    <property type="entry name" value="INVOLUCRIN REPEAT PROTEIN (AFU_ORTHOLOGUE AFUA_2G08060)"/>
    <property type="match status" value="1"/>
</dbReference>
<feature type="compositionally biased region" description="Basic residues" evidence="1">
    <location>
        <begin position="186"/>
        <end position="198"/>
    </location>
</feature>
<feature type="compositionally biased region" description="Polar residues" evidence="1">
    <location>
        <begin position="4029"/>
        <end position="4046"/>
    </location>
</feature>
<keyword evidence="3" id="KW-1185">Reference proteome</keyword>
<feature type="compositionally biased region" description="Basic and acidic residues" evidence="1">
    <location>
        <begin position="845"/>
        <end position="867"/>
    </location>
</feature>
<protein>
    <recommendedName>
        <fullName evidence="4">Involucrin repeat</fullName>
    </recommendedName>
</protein>
<feature type="compositionally biased region" description="Low complexity" evidence="1">
    <location>
        <begin position="46"/>
        <end position="82"/>
    </location>
</feature>
<feature type="compositionally biased region" description="Basic and acidic residues" evidence="1">
    <location>
        <begin position="1757"/>
        <end position="1772"/>
    </location>
</feature>
<feature type="compositionally biased region" description="Basic and acidic residues" evidence="1">
    <location>
        <begin position="6760"/>
        <end position="6769"/>
    </location>
</feature>
<feature type="region of interest" description="Disordered" evidence="1">
    <location>
        <begin position="1"/>
        <end position="380"/>
    </location>
</feature>
<feature type="compositionally biased region" description="Basic and acidic residues" evidence="1">
    <location>
        <begin position="2047"/>
        <end position="2057"/>
    </location>
</feature>
<feature type="region of interest" description="Disordered" evidence="1">
    <location>
        <begin position="570"/>
        <end position="867"/>
    </location>
</feature>
<evidence type="ECO:0000313" key="3">
    <source>
        <dbReference type="Proteomes" id="UP000266152"/>
    </source>
</evidence>
<feature type="compositionally biased region" description="Basic and acidic residues" evidence="1">
    <location>
        <begin position="5473"/>
        <end position="5493"/>
    </location>
</feature>
<feature type="compositionally biased region" description="Basic and acidic residues" evidence="1">
    <location>
        <begin position="1314"/>
        <end position="1341"/>
    </location>
</feature>
<feature type="compositionally biased region" description="Low complexity" evidence="1">
    <location>
        <begin position="5766"/>
        <end position="5777"/>
    </location>
</feature>
<feature type="compositionally biased region" description="Basic and acidic residues" evidence="1">
    <location>
        <begin position="5707"/>
        <end position="5716"/>
    </location>
</feature>
<feature type="region of interest" description="Disordered" evidence="1">
    <location>
        <begin position="2451"/>
        <end position="2496"/>
    </location>
</feature>
<feature type="region of interest" description="Disordered" evidence="1">
    <location>
        <begin position="880"/>
        <end position="1104"/>
    </location>
</feature>
<feature type="compositionally biased region" description="Polar residues" evidence="1">
    <location>
        <begin position="5200"/>
        <end position="5219"/>
    </location>
</feature>
<feature type="compositionally biased region" description="Basic and acidic residues" evidence="1">
    <location>
        <begin position="3698"/>
        <end position="3724"/>
    </location>
</feature>
<feature type="region of interest" description="Disordered" evidence="1">
    <location>
        <begin position="2787"/>
        <end position="3213"/>
    </location>
</feature>
<feature type="compositionally biased region" description="Polar residues" evidence="1">
    <location>
        <begin position="3489"/>
        <end position="3498"/>
    </location>
</feature>
<feature type="compositionally biased region" description="Low complexity" evidence="1">
    <location>
        <begin position="2814"/>
        <end position="2830"/>
    </location>
</feature>
<feature type="compositionally biased region" description="Basic and acidic residues" evidence="1">
    <location>
        <begin position="3559"/>
        <end position="3593"/>
    </location>
</feature>
<feature type="compositionally biased region" description="Basic and acidic residues" evidence="1">
    <location>
        <begin position="3155"/>
        <end position="3173"/>
    </location>
</feature>
<feature type="compositionally biased region" description="Low complexity" evidence="1">
    <location>
        <begin position="2451"/>
        <end position="2469"/>
    </location>
</feature>
<feature type="compositionally biased region" description="Basic residues" evidence="1">
    <location>
        <begin position="4014"/>
        <end position="4024"/>
    </location>
</feature>
<feature type="compositionally biased region" description="Basic and acidic residues" evidence="1">
    <location>
        <begin position="1823"/>
        <end position="1838"/>
    </location>
</feature>
<feature type="compositionally biased region" description="Basic residues" evidence="1">
    <location>
        <begin position="302"/>
        <end position="311"/>
    </location>
</feature>
<feature type="region of interest" description="Disordered" evidence="1">
    <location>
        <begin position="1209"/>
        <end position="1247"/>
    </location>
</feature>
<feature type="compositionally biased region" description="Basic and acidic residues" evidence="1">
    <location>
        <begin position="6549"/>
        <end position="6572"/>
    </location>
</feature>
<feature type="compositionally biased region" description="Polar residues" evidence="1">
    <location>
        <begin position="3618"/>
        <end position="3629"/>
    </location>
</feature>
<feature type="compositionally biased region" description="Polar residues" evidence="1">
    <location>
        <begin position="3001"/>
        <end position="3016"/>
    </location>
</feature>
<feature type="compositionally biased region" description="Polar residues" evidence="1">
    <location>
        <begin position="5687"/>
        <end position="5706"/>
    </location>
</feature>
<feature type="compositionally biased region" description="Polar residues" evidence="1">
    <location>
        <begin position="83"/>
        <end position="92"/>
    </location>
</feature>
<feature type="region of interest" description="Disordered" evidence="1">
    <location>
        <begin position="6309"/>
        <end position="6675"/>
    </location>
</feature>
<feature type="compositionally biased region" description="Basic and acidic residues" evidence="1">
    <location>
        <begin position="4320"/>
        <end position="4355"/>
    </location>
</feature>
<feature type="compositionally biased region" description="Basic and acidic residues" evidence="1">
    <location>
        <begin position="1478"/>
        <end position="1488"/>
    </location>
</feature>
<feature type="compositionally biased region" description="Basic and acidic residues" evidence="1">
    <location>
        <begin position="3920"/>
        <end position="3929"/>
    </location>
</feature>
<feature type="compositionally biased region" description="Basic and acidic residues" evidence="1">
    <location>
        <begin position="672"/>
        <end position="697"/>
    </location>
</feature>
<feature type="compositionally biased region" description="Gly residues" evidence="1">
    <location>
        <begin position="239"/>
        <end position="251"/>
    </location>
</feature>
<feature type="compositionally biased region" description="Basic residues" evidence="1">
    <location>
        <begin position="1361"/>
        <end position="1371"/>
    </location>
</feature>
<feature type="compositionally biased region" description="Low complexity" evidence="1">
    <location>
        <begin position="6843"/>
        <end position="6876"/>
    </location>
</feature>
<feature type="compositionally biased region" description="Basic residues" evidence="1">
    <location>
        <begin position="5928"/>
        <end position="5940"/>
    </location>
</feature>
<feature type="region of interest" description="Disordered" evidence="1">
    <location>
        <begin position="1792"/>
        <end position="1886"/>
    </location>
</feature>
<feature type="region of interest" description="Disordered" evidence="1">
    <location>
        <begin position="1415"/>
        <end position="1730"/>
    </location>
</feature>
<feature type="region of interest" description="Disordered" evidence="1">
    <location>
        <begin position="3877"/>
        <end position="4486"/>
    </location>
</feature>
<feature type="compositionally biased region" description="Low complexity" evidence="1">
    <location>
        <begin position="1807"/>
        <end position="1817"/>
    </location>
</feature>
<feature type="compositionally biased region" description="Polar residues" evidence="1">
    <location>
        <begin position="4104"/>
        <end position="4122"/>
    </location>
</feature>
<feature type="compositionally biased region" description="Basic and acidic residues" evidence="1">
    <location>
        <begin position="5941"/>
        <end position="5953"/>
    </location>
</feature>
<feature type="compositionally biased region" description="Basic and acidic residues" evidence="1">
    <location>
        <begin position="2671"/>
        <end position="2688"/>
    </location>
</feature>
<feature type="compositionally biased region" description="Basic and acidic residues" evidence="1">
    <location>
        <begin position="3268"/>
        <end position="3279"/>
    </location>
</feature>
<feature type="compositionally biased region" description="Basic and acidic residues" evidence="1">
    <location>
        <begin position="1496"/>
        <end position="1529"/>
    </location>
</feature>
<feature type="compositionally biased region" description="Polar residues" evidence="1">
    <location>
        <begin position="4626"/>
        <end position="4640"/>
    </location>
</feature>
<feature type="compositionally biased region" description="Polar residues" evidence="1">
    <location>
        <begin position="3944"/>
        <end position="3953"/>
    </location>
</feature>
<evidence type="ECO:0008006" key="4">
    <source>
        <dbReference type="Google" id="ProtNLM"/>
    </source>
</evidence>
<dbReference type="STRING" id="5514.A0A395SV02"/>
<feature type="compositionally biased region" description="Low complexity" evidence="1">
    <location>
        <begin position="5188"/>
        <end position="5199"/>
    </location>
</feature>
<feature type="compositionally biased region" description="Low complexity" evidence="1">
    <location>
        <begin position="102"/>
        <end position="121"/>
    </location>
</feature>
<feature type="compositionally biased region" description="Basic and acidic residues" evidence="1">
    <location>
        <begin position="2522"/>
        <end position="2551"/>
    </location>
</feature>
<evidence type="ECO:0000313" key="2">
    <source>
        <dbReference type="EMBL" id="RGP76344.1"/>
    </source>
</evidence>
<feature type="compositionally biased region" description="Basic and acidic residues" evidence="1">
    <location>
        <begin position="3504"/>
        <end position="3514"/>
    </location>
</feature>
<feature type="compositionally biased region" description="Basic and acidic residues" evidence="1">
    <location>
        <begin position="5516"/>
        <end position="5538"/>
    </location>
</feature>
<feature type="compositionally biased region" description="Acidic residues" evidence="1">
    <location>
        <begin position="350"/>
        <end position="368"/>
    </location>
</feature>
<feature type="compositionally biased region" description="Pro residues" evidence="1">
    <location>
        <begin position="508"/>
        <end position="520"/>
    </location>
</feature>
<feature type="region of interest" description="Disordered" evidence="1">
    <location>
        <begin position="1919"/>
        <end position="2063"/>
    </location>
</feature>
<feature type="compositionally biased region" description="Polar residues" evidence="1">
    <location>
        <begin position="5012"/>
        <end position="5021"/>
    </location>
</feature>
<feature type="compositionally biased region" description="Polar residues" evidence="1">
    <location>
        <begin position="4550"/>
        <end position="4563"/>
    </location>
</feature>
<feature type="compositionally biased region" description="Low complexity" evidence="1">
    <location>
        <begin position="5303"/>
        <end position="5315"/>
    </location>
</feature>
<feature type="compositionally biased region" description="Basic and acidic residues" evidence="1">
    <location>
        <begin position="6736"/>
        <end position="6745"/>
    </location>
</feature>
<feature type="compositionally biased region" description="Basic and acidic residues" evidence="1">
    <location>
        <begin position="6460"/>
        <end position="6523"/>
    </location>
</feature>
<feature type="compositionally biased region" description="Low complexity" evidence="1">
    <location>
        <begin position="130"/>
        <end position="160"/>
    </location>
</feature>
<feature type="compositionally biased region" description="Polar residues" evidence="1">
    <location>
        <begin position="1235"/>
        <end position="1245"/>
    </location>
</feature>
<feature type="compositionally biased region" description="Basic and acidic residues" evidence="1">
    <location>
        <begin position="723"/>
        <end position="744"/>
    </location>
</feature>
<feature type="compositionally biased region" description="Polar residues" evidence="1">
    <location>
        <begin position="5332"/>
        <end position="5341"/>
    </location>
</feature>
<feature type="compositionally biased region" description="Low complexity" evidence="1">
    <location>
        <begin position="4434"/>
        <end position="4451"/>
    </location>
</feature>
<feature type="compositionally biased region" description="Low complexity" evidence="1">
    <location>
        <begin position="6077"/>
        <end position="6091"/>
    </location>
</feature>
<feature type="compositionally biased region" description="Basic residues" evidence="1">
    <location>
        <begin position="3465"/>
        <end position="3477"/>
    </location>
</feature>
<feature type="compositionally biased region" description="Polar residues" evidence="1">
    <location>
        <begin position="6132"/>
        <end position="6148"/>
    </location>
</feature>
<feature type="compositionally biased region" description="Basic and acidic residues" evidence="1">
    <location>
        <begin position="1078"/>
        <end position="1093"/>
    </location>
</feature>
<feature type="compositionally biased region" description="Basic and acidic residues" evidence="1">
    <location>
        <begin position="2085"/>
        <end position="2099"/>
    </location>
</feature>
<feature type="compositionally biased region" description="Basic and acidic residues" evidence="1">
    <location>
        <begin position="3600"/>
        <end position="3611"/>
    </location>
</feature>
<feature type="compositionally biased region" description="Basic and acidic residues" evidence="1">
    <location>
        <begin position="637"/>
        <end position="662"/>
    </location>
</feature>
<feature type="compositionally biased region" description="Low complexity" evidence="1">
    <location>
        <begin position="5742"/>
        <end position="5755"/>
    </location>
</feature>
<feature type="region of interest" description="Disordered" evidence="1">
    <location>
        <begin position="2246"/>
        <end position="2272"/>
    </location>
</feature>
<feature type="compositionally biased region" description="Basic and acidic residues" evidence="1">
    <location>
        <begin position="946"/>
        <end position="956"/>
    </location>
</feature>
<feature type="compositionally biased region" description="Basic and acidic residues" evidence="1">
    <location>
        <begin position="1035"/>
        <end position="1051"/>
    </location>
</feature>
<feature type="compositionally biased region" description="Basic and acidic residues" evidence="1">
    <location>
        <begin position="3391"/>
        <end position="3414"/>
    </location>
</feature>
<feature type="region of interest" description="Disordered" evidence="1">
    <location>
        <begin position="3243"/>
        <end position="3818"/>
    </location>
</feature>
<dbReference type="PANTHER" id="PTHR40641:SF2">
    <property type="entry name" value="INVOLUCRIN REPEAT PROTEIN"/>
    <property type="match status" value="1"/>
</dbReference>
<feature type="compositionally biased region" description="Low complexity" evidence="1">
    <location>
        <begin position="4165"/>
        <end position="4178"/>
    </location>
</feature>
<sequence>MQRDDRSRDPEGSGSRRRWYESRDRDLTPRAGDQGDSPHSRLYSRQQTPHQQQQQQQQPYSPMYQSPTQQRQYDPQRQDQFQVYQQSPQQNPALPPRPQQYPYPYQNQYHQQQQPYYSAPPQSMPGYNSPYQQQQNPQRPQTPSSVFSSSSDTSTSLLDISRFKDTKEYGGLLGTFFKAPSDRVKQRLHRKKSKKRRVLYFGNSSSSSVNSDLAYGNGYVRQPKSRTLSPRSQSRVSGQGYGSAAGVGPGPSHGRRRSSGGSDRAARLTPKKKKTADEEIMALGQQLSNLARLSKEDEQRQARKASGKGKGKAAVMGLAAGAAGAAMASQYSKEKNGRMVNGLKQRVESSDDEDEWEDASEDEDEDSSSSDGAGSAADSELAYGTVAESIKPALGAAAAAGSAAVAAGMLDSRRQSSYGYDSSPEYRMHRDRGSIVDPRLFGPYNSLRGSINTPCGFRNDDEAVAYRRDSANFGNGTPIHMRDMYSDPNRYDGERFSTPVAQQDPSSRPAPVPLQQPVPKTPVSSKVYDAVKVDDANPRNHRQRRSEQPEEKDWSGVAAGGLAAAAAAAAGVAMASSSKKDSREHRDEQQRDRDDRDNQRRIDRDRQRALELEEQKLRELERQKLRAQQRAQNPESEADRHERLEKERARNMKWEREYREMEPEAVIPNYNNERKSSRYNDHDDTPRDSNEKKEKSNVDVVVAPKSDQNEGRPFGIQYGPEFQLEREPTVRAGTDERKATRNGRDLPLATGAGHQAVTESTKSAHQDIDPFQYQVSDDAFTMSQGNTPGRPLTPNVVTIEREPNFDDSPPRDSAADARLSRRDSFEIRRMVEDYHRESQGAPQRSDPRNSHEYEEEEHKARSILDEAKHATIPVAAAAVASAVAVENERSEERRKARYSEDDSRDTSRSHKDAVQEEADRYYRETNIARKIASDEMRSRSASPERSVVDKWQESRNESFTIVTPPIMEEKHGEKSIYEGPDADVKIDNKIHPREEHQYRNLGKKSSRRNVSRERPLLNLIYPTPAVSRQQTPAPEARKESEATEVVAKPEDFSIGPKGEIISVSEPVSAAKSVTWGENETKRFDADSPEKSDNDNYFPAEKAVEKSRPKLNKASRWGILAAALAGSSAEPQNEPDVEVDPKQTEMPGGYSYSDAGSSDVSIRRAEFYVDDMNSFPPVVGTKPASPQQMPGRFADDFEFAATLAAGLKDTGFNPDIVIDDPSYSRRDSPPGVQEANGDSHSGSNGNAWYKRPYAEVAPEPVDAPKLLPERGFVLGEVETPQEKTTLPYESERDIRSDAPKPEDVPLPDNQSESPKSSKREQRKREKSDVVVVQDDGRIETARTEPSPSREVGEAVWEDISRKKSKKDRKKDRKSRDFDNEPRSDYDRSTSQDDGRGRDISVFDVAKVAVPAALALGAVASGSRDASSRDVRTDMSDSPEESRKQLNDDYYYDGDRPRVSAPAEPSHHGHSSRDVASWDARSDNEHDSSKHSRKHKKDRESRDEGRYRESSTLDPSDRRSSRRESSRDRSRDRSRHRSSDRRSRDHSRDHKSRDRSRDRSRDHRSRDHRSKDRSRDRSRDRSHHRRSDDEEERPKRSKRHPYGYDSPTQSMAASEISVASSSSKRSKKSRRRNGAGDDYDDSRDSPSHRKHDSFDDRDASSVVSESRGHRRTSSRYDDDDAKSVASVPGSSRREKDYKERKTPEKRPSTSVLSGLFKSRKDKKDSFLGNADTLGAGVGLATAADIYASDAARSNAADAPSDREPSASGDGLRHVRSFELVDPEVVPRVIKPAIDPQYGDLLPLPPTEPSSPTSSVSGELPPLPDSRPDTPPEERALRREPWPQQRRRSIFETPMKSPSRTAVPIALRLGNRSSNPASPVSFRASPASSPIISHSDAVVMSRRQARPTSWDNSREFMPLYLLEQSRHPAPTTGSVLPALPPSEPSETSARNSPESEFLKQNDDYFGEDLDYTGPDLRVDTVLAEQQKDSDAESQQTTPRAEFMPVLPEPTPSVHSNEPTPGLSEPKLPEPTPTAAPDPPTPSLATPMESGTRDVAGDEHSAPPPFDAAAIAVPVGLGASAGLAAALRQARDRSDSPAEKTDDLTSANEHFSDAVEGPSEQTSPGEDVSRSLPATVDREPTSEPIAKSPYEPSSETTTGTFTTPVNELVADEPSDVKSHSELAAERTVVEEAEGQVARNITDVTDAATEPSTISINEDTIEESIHAKPDADPANEVAKGIEEPVAKEVGLNDKSVTEPFTIPVDEPVTEGPANADSDAELTAKETIANQAGEHAAKDMPNAGETAKETVAIPVNEPTVEEPLNAPLNADLLAEKANEKVTDTAADVIGTPTEPLTAPVNEPSIQEPTVEKSTVEEPLDAPSNTEHLPEKANEKATDAATDGIDHSTEHLVLPANGPTAEEPTNVKYGGETVVDEATAKEMEEQAATDAAVAFQAAEAEAAAQAAAEAETAAQAEAEEAAKEEEEMAALRSKKAKKLTKAEKTRLMTLIANSVKRAQAKAAETTPEPDNKSTVEHSVEEPVVEERIETQESTKEDSTASAKDPVPEALENIQEAEFTKQTPEPTAIETVTAGPSLDLTTEPFIEGVTADAPDSSPLPTEEPVTKRLAVVPETADPSGKLETEAAGSVTIDLPKSSDEIDTTPQPELVVEDVSITEPRVENTKEKTEDPVRESDNTSTALTPDTIVEPPTGPSVDVPAGGTAEVVEVAEAKPEQLVAERAVNEITTEEWDKMNAKDRKNVKKKVKKQGLELIIQDSFDLPALADNLSKVDQPALSEEVTAEEQAYASKSVTAEPEALNLSTPEPVPESSAEPSTAAEVEDVQKPAVLQREEPASIAPEEPSHFTEEDNLPVNKGLTIQPETESTGKEPEVYTGPIAPTSEHEPTPESTAEAPIVAAPVPSATPFEEKAVEELPESPSKSKKKKKKNKTQQPPQEEPTTVEPTTVLTEDTAIDSAPTPQAEREAFDAWIDPVVSIETPTATPVDMPAEQSTTVAEDPLQPSTELSKDAPAEPSVDVDAFDAWDQPDIVANPDALEQEQHKPAETAEQLPEQLPEPSIESLPGEDAFSSKSKKKKKKKKGTKTGDELVTEAQGSQSQDKSLEAPEKATYDLTEPSAPAADSKPETIDDTQADEATSLKPVVSPKHDGGQPAESVEKSRAEKPVLAAPVPVSREPDDLDDIPYSPSSGNQSPSTSDVRKDRQGYFPSALRALPGAAGISAFKRMWGFQDQARAQNRMREAQPDVARSSSEIQPDAVTADKSKIAEAKPDVPIAEVDNDKAAANKPLTSSDSHISEPLFSQGDAPVEESQATISELEPSQGDEPQNITPNPLVKTEDGPAKSAETAIETPHEIHTGAVGSEDAKSVENPSIEIISDTTQAIERKPDESANDKPTEMTMENDVKPTELAQDDTTELTEAKPELVTEEQPNKTVEVEDTKIAEETAVGNTEGDVSGSKKKAKKNKKKKKGQDETAEYEANDSVQQDQAIQETPVEEVTRVSNETDSRASASEPVAEVSLDIPEEPSVTESGAKSDDTTEGKVVDDQPQVKPETEEKSIESEALDRSQTDDKPAEGEIKGEAKMDNEPTQIPSKEEPMNEKPEDTTEAQPEDNSADKLQSGDNMPETEVNEQLQNDGKLAGSEYQEPSQTNHDAAQAEDKVTNPEAHLLPQVDDKPQVEAEESQQFGGKPFESHAQENLQTDDKPVEDETKEPDSDAKLPQADAPKEDDKLVQPEVVEQTQTDDKPPQVEGNDDNTVGSEAEYPSSSEKQAGKTVSEEPTETTRDLIAMPSVDESLPPATRKASPPKAGSVAMKIREAENKALRQAEDAEAAKDNAEIEALLEKQSRRGGRLLKKDQKRLTTLEENVARRAEARAAREPTPQAAQEPINTTAAAADANVQKASGVDAQAAQPEETRDIDVRQPTDPVNEATAVEKQSVISETQPAETSGEAETVGAGLFSEVTGSLADLPLEEKPQDDEGTTDTAPAVEPQEKTPIDNEVTEAASSKKSKKKKKRKSVSFSENGESQDPTTENTDSRTLATEPEQLDQTVANTEDPPAQTEFAPEEAPATQDMPEVPASEDTPVDVPSLDAKETEAPSLNNPEDPSAENTTTESQAEGLLNATLDKAESESTPEKKSKKKKKKKKDTSADEPEKQLEAESSTQATSESTSKVSDDVKDVVEQEASSGTTNPIEPVDVENAEASLLPLGSETANIAPGILPTDDEQAQPGDGEKPVEVSPGQEPASAIEAAEVPYAVVPEQPPAEQPLPNIDEPDSPAKLSKKDKKKKKKADKKKAALEEEPKEPEPEPTASSEKGEVEEPETTERSAEDPKVTRDETSKQTDSKETPKADITLEGEIATPANEAKVPDTGNSGELPSEEPASPEDERGGFSLSQSQTDQKNKAKDSDFEIVQDLKTNHPTQPETVTDPARQDAAAVVVDEAQSQGSSAGTQRQEDKNVAVDLDPPVEPETKLESGLELGKGNLEDDEEFAGLSKKQIKKLKKARALAAPESSVEAEMPKESGTSLEEAAEAATEAGAESESTPQTCAESAAETTGAEQELGYETMNDPLPDIEETVPIIEPDFEAEPESKTENQSLDNTDIQPATEGADAEPKVDADLQTRQPQSDEQTTSEQDIIVPAPDVDSGDNLTDVPDKSSNTNVPAEHQVVKELDSSYMEETAEPPQMLGEPVETIQDSRPLIEAETEPVAPAKPEQTDEVTGSIPSSSSNMAEKSTEAQTPVEAESSKPAEISQPLEEPLTDIPAGGMDESAPEQIVQSPQEPILQPPEDPAQSSNTETVKPGAVTEPAAPVETAPTRDIQPPFVDVATEPAEQTPVDLLPSSDLPLSTPFLSADPSTPQQLVSEPTEPKSGGPDPSITIEETDTLSVTPDILVSEDTAIPDDTTIPISEESGNSMESDVEKQLEEPSQPDEPSSVLQPAVTGSLMAHTDSPLEEKPIEETAPILEPEEAPAGETEANQDISNEAAIDNAKEPSVELTKDKPTIPVVENQQKSASHNHLPESSKSESDPQVMDDRYSKKTKSLKDDAAKGGFEESAPSKTNVQETPEAAQDTVYPQVESTTDDTDTAALPDSLPNQSTGLMDTPRVNESEKSERGENEFTAEDWQSLAAKEKKNIKKKLKRKGLDLIIQDSFEPTTSGSEVLPEAGTEPAPVPTHPEEMAAGVTETETQTEQGQEASPNETSDKLASNPNDSNFVVGTKKDIENDVAREQADPTSQTTAGQKNIPTESPSLQETPPATEVKSDEQEVAENDVVSPPEGKDKETAELEGEHEAEVPIVVEAPTESEIPSISEEAQRRSGSQEELLVPSTAKNETSQETEIGITPVEPITKTEPTPSTSHEPGHRATTPQPMSEAPEAHHPERLSPNPATETGGAPETHADIITGSGPRESPAPPDQTPLVQETVVVEEPSDVSPKKSKKKKKSRKHSLSEAETQASSGETNNAVGNDVQQETHRPVEDTKEHERNDKNQDSDNIMARLPESEMPSSVDQPSVEADHSVLDKRETPKKSEGQKDNQRVSSIIDATDARTPTDMPSASRGLEEAEPTRTPPEETVTEKREPTTDTAGEGRQNPAPKLDLHAEGTPVETERNANAVPSEDKNKKRAKKNSGTAGAELTDSNSGRPSLEPVQTSDMQQDEPNPADMSAVDRSSQQTQDEPVKSDESNSPRNVSEKPTSGLPMSTPKTTFEDIVKQKPDNGSAKRIKSPVRWGKDKTTTQPEGIASSIFSMASSFFSQKDKKKRKGEPTGTPGSGPASPVEQSRETQHRPSQTPKSEPHSILNDDLVGHIQPTKEGTTVNTPESQKQSAQIREPATPVEQDTVERDSSPASKTDGKNDMKTDTILPFEDNIAKDTSKNVTGTASAVNEPPNATNATGDDPKAGQVMDRAETATRQPVVQEPDTVQDLPKRPSKKDTKKKKREQKQAEDEAKRTREASNVASSYPTALNQPARSNPDTEQPTRTSEPAPEATESLESFTSPQKPEVSMQPAPDAPQSVDSPQLGAEETRQQGQELQKNNRDLVKPDHNSRIGSTTNGDAKFEDEDGHTSSAVKQSRSIVEEPSTETVPSTTLESGGNTTVNFDTSDQAKDLSMITEPLASPVDELMTQPAVPSVPESQVPDSTSLDLQSTPAIDKKVEGVNTTPDSNLSKKEKKKARALALEKELAADHQASDTPATESFRASKPTEPEARDNQGPSTPENTKKSKKSAATEANDQDIEGNTGTVAVKGPKKGKKAERETGTRSPTTNPFDRKLSTPSIAEPTQPVTASGQDKIKAESDLATIVEPSEKAILPKAAPDNFTSGPDVLTESPTTAAPVAIPQEPGVIMPEEKSHALPLSPQNKHVGIEERSPKPALAPSPSFKNDTTRAGVGFGYAPTMSTKEKKKKRRKGSEQAMSPPESPAKTQKSVGDSTAIVGDKRLSKPESSIFARVTAAAAAAWGTKKTSDKITKEQTQDEREDGEVRLGEKDGAQDERGGRASGDEKPMTEAGSHDIKSPIMDTVKDSHQKPSVPREGQEVKTGRKKDKSVIVHNGSKDKGRETTVDLTDETKTPEKRLKSPTGTKSARQSADESKQPERQDGKSRQYGSIGDIPAMFEQEDKKKSRRTQPDDLDDVESPILGRGDSQLLRRSPQKLLRRDSGADEPKGGLLREDSTTIAPILGMESDISDILRSPSRLLEPVLEVPEAETEPARGSYSPPPQIRRNSGPVGDASSFQRRSRRLSEESRRDSGVTGERPTLRRSKPRSPEPFRDSGIETDGWEHPQPVLDRTVMQTPEPKTERRLRRSPRGTPVLREPTVPGPTPEPEKKKQYGILTPVGATVAAGAGAGLASTLSRSGPGPSTSTSTPTRTPTPGSNSNSNPAASYAGRRSFSDNASPVRRSTPRLESAGRRAVSNTSLSRRRTPEPLHSRPESPGTNRSSGTPTPPLRRADKRMSGDLRSIRQQNNTATATATAPVSSTPVANEGRARATKDMADVYDGFGEGRIGSPRSPTRPHSMRRRQSMQVLELENRVEQLMAENRMLTEARAMAETSLSQRAANSLAERDAEIDNLKQSLQFLQNEVSRLTEVNDGLASANTELANKDTGRVADLESRNAVVARELEEARRAKGTTEQSLEEKDAEIADLRAQLDSAKEKIRELQRQILEAKAHDDHFLNIRDEDHFDHRCQQLCSHVQQWVLRFSKFSDMRACRLTNEINDEKTIDRLDNAVLDGSDVDVYLRDRVKRRDIFMSMTMNMIWEFVFTRYLFGMDREQRQKLKSLEKLLTEVGPPEAVRQWRAVTLTLLAKRESFKRQRDLDTEAVVQAIFQTLCKILPPPTNLEDQIQSQLRRVMREAVGLSIEMRTQKAEYMMLPPLRPEYDADGELTATVQFNASMMNERSGSITTSNEDLEAQGAIVRVVLFPLVVKKGDDNGKGDEEIVVCPAQVLVPRSRLFPGASDGGSTSIGARSHISLVTETMGQTEVDY</sequence>
<feature type="compositionally biased region" description="Basic and acidic residues" evidence="1">
    <location>
        <begin position="5022"/>
        <end position="5056"/>
    </location>
</feature>
<feature type="region of interest" description="Disordered" evidence="1">
    <location>
        <begin position="1749"/>
        <end position="1772"/>
    </location>
</feature>
<feature type="compositionally biased region" description="Low complexity" evidence="1">
    <location>
        <begin position="312"/>
        <end position="328"/>
    </location>
</feature>
<feature type="compositionally biased region" description="Basic residues" evidence="1">
    <location>
        <begin position="2932"/>
        <end position="2941"/>
    </location>
</feature>
<feature type="compositionally biased region" description="Polar residues" evidence="1">
    <location>
        <begin position="5954"/>
        <end position="5982"/>
    </location>
</feature>
<name>A0A395SV02_FUSSP</name>
<feature type="compositionally biased region" description="Basic and acidic residues" evidence="1">
    <location>
        <begin position="4132"/>
        <end position="4142"/>
    </location>
</feature>
<feature type="compositionally biased region" description="Polar residues" evidence="1">
    <location>
        <begin position="6092"/>
        <end position="6102"/>
    </location>
</feature>
<organism evidence="2 3">
    <name type="scientific">Fusarium sporotrichioides</name>
    <dbReference type="NCBI Taxonomy" id="5514"/>
    <lineage>
        <taxon>Eukaryota</taxon>
        <taxon>Fungi</taxon>
        <taxon>Dikarya</taxon>
        <taxon>Ascomycota</taxon>
        <taxon>Pezizomycotina</taxon>
        <taxon>Sordariomycetes</taxon>
        <taxon>Hypocreomycetidae</taxon>
        <taxon>Hypocreales</taxon>
        <taxon>Nectriaceae</taxon>
        <taxon>Fusarium</taxon>
    </lineage>
</organism>
<feature type="compositionally biased region" description="Low complexity" evidence="1">
    <location>
        <begin position="3193"/>
        <end position="3206"/>
    </location>
</feature>
<feature type="region of interest" description="Disordered" evidence="1">
    <location>
        <begin position="5155"/>
        <end position="6291"/>
    </location>
</feature>
<feature type="compositionally biased region" description="Basic and acidic residues" evidence="1">
    <location>
        <begin position="480"/>
        <end position="495"/>
    </location>
</feature>
<feature type="compositionally biased region" description="Pro residues" evidence="1">
    <location>
        <begin position="2025"/>
        <end position="2038"/>
    </location>
</feature>
<feature type="region of interest" description="Disordered" evidence="1">
    <location>
        <begin position="4511"/>
        <end position="5126"/>
    </location>
</feature>
<feature type="compositionally biased region" description="Basic and acidic residues" evidence="1">
    <location>
        <begin position="886"/>
        <end position="938"/>
    </location>
</feature>
<feature type="compositionally biased region" description="Basic and acidic residues" evidence="1">
    <location>
        <begin position="1372"/>
        <end position="1396"/>
    </location>
</feature>
<feature type="compositionally biased region" description="Basic and acidic residues" evidence="1">
    <location>
        <begin position="1"/>
        <end position="11"/>
    </location>
</feature>
<feature type="region of interest" description="Disordered" evidence="1">
    <location>
        <begin position="6697"/>
        <end position="6828"/>
    </location>
</feature>
<feature type="compositionally biased region" description="Basic and acidic residues" evidence="1">
    <location>
        <begin position="3540"/>
        <end position="3552"/>
    </location>
</feature>
<reference evidence="2 3" key="1">
    <citation type="journal article" date="2018" name="PLoS Pathog.">
        <title>Evolution of structural diversity of trichothecenes, a family of toxins produced by plant pathogenic and entomopathogenic fungi.</title>
        <authorList>
            <person name="Proctor R.H."/>
            <person name="McCormick S.P."/>
            <person name="Kim H.S."/>
            <person name="Cardoza R.E."/>
            <person name="Stanley A.M."/>
            <person name="Lindo L."/>
            <person name="Kelly A."/>
            <person name="Brown D.W."/>
            <person name="Lee T."/>
            <person name="Vaughan M.M."/>
            <person name="Alexander N.J."/>
            <person name="Busman M."/>
            <person name="Gutierrez S."/>
        </authorList>
    </citation>
    <scope>NUCLEOTIDE SEQUENCE [LARGE SCALE GENOMIC DNA]</scope>
    <source>
        <strain evidence="2 3">NRRL 3299</strain>
    </source>
</reference>
<gene>
    <name evidence="2" type="ORF">FSPOR_224</name>
</gene>
<feature type="compositionally biased region" description="Basic and acidic residues" evidence="1">
    <location>
        <begin position="4300"/>
        <end position="4312"/>
    </location>
</feature>
<feature type="compositionally biased region" description="Polar residues" evidence="1">
    <location>
        <begin position="5812"/>
        <end position="5828"/>
    </location>
</feature>
<feature type="region of interest" description="Disordered" evidence="1">
    <location>
        <begin position="1271"/>
        <end position="1396"/>
    </location>
</feature>
<feature type="compositionally biased region" description="Basic and acidic residues" evidence="1">
    <location>
        <begin position="5222"/>
        <end position="5235"/>
    </location>
</feature>
<feature type="compositionally biased region" description="Low complexity" evidence="1">
    <location>
        <begin position="369"/>
        <end position="380"/>
    </location>
</feature>
<feature type="compositionally biased region" description="Basic and acidic residues" evidence="1">
    <location>
        <begin position="6980"/>
        <end position="6989"/>
    </location>
</feature>
<feature type="compositionally biased region" description="Basic residues" evidence="1">
    <location>
        <begin position="4286"/>
        <end position="4299"/>
    </location>
</feature>
<feature type="region of interest" description="Disordered" evidence="1">
    <location>
        <begin position="471"/>
        <end position="555"/>
    </location>
</feature>
<feature type="compositionally biased region" description="Basic and acidic residues" evidence="1">
    <location>
        <begin position="1689"/>
        <end position="1705"/>
    </location>
</feature>
<feature type="compositionally biased region" description="Basic and acidic residues" evidence="1">
    <location>
        <begin position="6584"/>
        <end position="6598"/>
    </location>
</feature>
<feature type="compositionally biased region" description="Polar residues" evidence="1">
    <location>
        <begin position="4859"/>
        <end position="4868"/>
    </location>
</feature>
<feature type="compositionally biased region" description="Basic and acidic residues" evidence="1">
    <location>
        <begin position="3442"/>
        <end position="3451"/>
    </location>
</feature>
<feature type="compositionally biased region" description="Basic and acidic residues" evidence="1">
    <location>
        <begin position="3111"/>
        <end position="3120"/>
    </location>
</feature>
<feature type="compositionally biased region" description="Basic and acidic residues" evidence="1">
    <location>
        <begin position="799"/>
        <end position="838"/>
    </location>
</feature>
<feature type="compositionally biased region" description="Basic and acidic residues" evidence="1">
    <location>
        <begin position="18"/>
        <end position="28"/>
    </location>
</feature>
<feature type="compositionally biased region" description="Basic and acidic residues" evidence="1">
    <location>
        <begin position="1538"/>
        <end position="1577"/>
    </location>
</feature>
<feature type="region of interest" description="Disordered" evidence="1">
    <location>
        <begin position="2343"/>
        <end position="2422"/>
    </location>
</feature>
<feature type="compositionally biased region" description="Low complexity" evidence="1">
    <location>
        <begin position="6962"/>
        <end position="6977"/>
    </location>
</feature>
<proteinExistence type="predicted"/>
<feature type="compositionally biased region" description="Basic and acidic residues" evidence="1">
    <location>
        <begin position="6034"/>
        <end position="6046"/>
    </location>
</feature>
<feature type="compositionally biased region" description="Low complexity" evidence="1">
    <location>
        <begin position="2942"/>
        <end position="2961"/>
    </location>
</feature>
<feature type="compositionally biased region" description="Basic and acidic residues" evidence="1">
    <location>
        <begin position="6177"/>
        <end position="6188"/>
    </location>
</feature>